<comment type="caution">
    <text evidence="2">The sequence shown here is derived from an EMBL/GenBank/DDBJ whole genome shotgun (WGS) entry which is preliminary data.</text>
</comment>
<protein>
    <submittedName>
        <fullName evidence="2">Uncharacterized protein</fullName>
    </submittedName>
</protein>
<name>A0A0N1H253_9EURO</name>
<evidence type="ECO:0000313" key="2">
    <source>
        <dbReference type="EMBL" id="KPI38650.1"/>
    </source>
</evidence>
<dbReference type="EMBL" id="LFJN01000018">
    <property type="protein sequence ID" value="KPI38650.1"/>
    <property type="molecule type" value="Genomic_DNA"/>
</dbReference>
<feature type="compositionally biased region" description="Acidic residues" evidence="1">
    <location>
        <begin position="244"/>
        <end position="256"/>
    </location>
</feature>
<dbReference type="RefSeq" id="XP_017998613.1">
    <property type="nucleotide sequence ID" value="XM_018144394.1"/>
</dbReference>
<proteinExistence type="predicted"/>
<dbReference type="VEuPathDB" id="FungiDB:AB675_4266"/>
<organism evidence="2 3">
    <name type="scientific">Cyphellophora attinorum</name>
    <dbReference type="NCBI Taxonomy" id="1664694"/>
    <lineage>
        <taxon>Eukaryota</taxon>
        <taxon>Fungi</taxon>
        <taxon>Dikarya</taxon>
        <taxon>Ascomycota</taxon>
        <taxon>Pezizomycotina</taxon>
        <taxon>Eurotiomycetes</taxon>
        <taxon>Chaetothyriomycetidae</taxon>
        <taxon>Chaetothyriales</taxon>
        <taxon>Cyphellophoraceae</taxon>
        <taxon>Cyphellophora</taxon>
    </lineage>
</organism>
<dbReference type="AlphaFoldDB" id="A0A0N1H253"/>
<evidence type="ECO:0000256" key="1">
    <source>
        <dbReference type="SAM" id="MobiDB-lite"/>
    </source>
</evidence>
<dbReference type="STRING" id="1664694.A0A0N1H253"/>
<dbReference type="OrthoDB" id="442243at2759"/>
<evidence type="ECO:0000313" key="3">
    <source>
        <dbReference type="Proteomes" id="UP000038010"/>
    </source>
</evidence>
<dbReference type="GeneID" id="28736274"/>
<dbReference type="PANTHER" id="PTHR47842:SF1">
    <property type="entry name" value="DUF676 DOMAIN-CONTAINING PROTEIN"/>
    <property type="match status" value="1"/>
</dbReference>
<dbReference type="PANTHER" id="PTHR47842">
    <property type="entry name" value="EXPRESSED PROTEIN"/>
    <property type="match status" value="1"/>
</dbReference>
<feature type="compositionally biased region" description="Acidic residues" evidence="1">
    <location>
        <begin position="209"/>
        <end position="219"/>
    </location>
</feature>
<feature type="region of interest" description="Disordered" evidence="1">
    <location>
        <begin position="189"/>
        <end position="287"/>
    </location>
</feature>
<dbReference type="Proteomes" id="UP000038010">
    <property type="component" value="Unassembled WGS sequence"/>
</dbReference>
<gene>
    <name evidence="2" type="ORF">AB675_4266</name>
</gene>
<keyword evidence="3" id="KW-1185">Reference proteome</keyword>
<reference evidence="2 3" key="1">
    <citation type="submission" date="2015-06" db="EMBL/GenBank/DDBJ databases">
        <title>Draft genome of the ant-associated black yeast Phialophora attae CBS 131958.</title>
        <authorList>
            <person name="Moreno L.F."/>
            <person name="Stielow B.J."/>
            <person name="de Hoog S."/>
            <person name="Vicente V.A."/>
            <person name="Weiss V.A."/>
            <person name="de Vries M."/>
            <person name="Cruz L.M."/>
            <person name="Souza E.M."/>
        </authorList>
    </citation>
    <scope>NUCLEOTIDE SEQUENCE [LARGE SCALE GENOMIC DNA]</scope>
    <source>
        <strain evidence="2 3">CBS 131958</strain>
    </source>
</reference>
<accession>A0A0N1H253</accession>
<sequence>MFAGAAGAVAAGGAAALYSQRDKISAGWTWASDHLLFIGDLARAENLRRRVEMLEKATGERGAKCMNLYTNLGKGRKEGTVTGHAGRRTFVNLPAKVGTSSSSTVSSAKGKSGEATKAGGMAWHEAVNDKAADEIAAHCSMFTPKDNPNFYALGERAKACIVDSVDQAWYAGSEKKKCNDHEMDLEGSAALGDGEAWEKADGAKLPADELVDEPTEDDEVKMTNSYEGSKKDRLSLNRNGDGGGVDDNDEELEDSIIVEKAAHKEAVGDRVQYPATIPLPDENPWSR</sequence>